<feature type="signal peptide" evidence="1">
    <location>
        <begin position="1"/>
        <end position="19"/>
    </location>
</feature>
<dbReference type="PANTHER" id="PTHR33371">
    <property type="entry name" value="INTERMEMBRANE PHOSPHOLIPID TRANSPORT SYSTEM BINDING PROTEIN MLAD-RELATED"/>
    <property type="match status" value="1"/>
</dbReference>
<evidence type="ECO:0000256" key="1">
    <source>
        <dbReference type="SAM" id="SignalP"/>
    </source>
</evidence>
<reference evidence="3 4" key="1">
    <citation type="submission" date="2020-04" db="EMBL/GenBank/DDBJ databases">
        <authorList>
            <person name="Klaysubun C."/>
            <person name="Duangmal K."/>
            <person name="Lipun K."/>
        </authorList>
    </citation>
    <scope>NUCLEOTIDE SEQUENCE [LARGE SCALE GENOMIC DNA]</scope>
    <source>
        <strain evidence="3 4">K10HN5</strain>
    </source>
</reference>
<evidence type="ECO:0000313" key="3">
    <source>
        <dbReference type="EMBL" id="NMI00551.1"/>
    </source>
</evidence>
<dbReference type="InterPro" id="IPR003399">
    <property type="entry name" value="Mce/MlaD"/>
</dbReference>
<name>A0ABX1SG67_9PSEU</name>
<keyword evidence="4" id="KW-1185">Reference proteome</keyword>
<dbReference type="Proteomes" id="UP000820669">
    <property type="component" value="Unassembled WGS sequence"/>
</dbReference>
<feature type="domain" description="Mce/MlaD" evidence="2">
    <location>
        <begin position="28"/>
        <end position="104"/>
    </location>
</feature>
<dbReference type="EMBL" id="JAAXLA010000059">
    <property type="protein sequence ID" value="NMI00551.1"/>
    <property type="molecule type" value="Genomic_DNA"/>
</dbReference>
<sequence>MRRILLAATAVLLVLSTSAAGLMVFNGPYRVSVILDNATNLVEGSLVKVNGFDAGTVESIDVVDGKAKLTLDLNSDYAPLHDGAQATIVWKALLGERLVDLRDGPTQNATIPSGGMLTGKQQSPVELDTVLAALDPATREKLNSLTRNLNKTLSGSEPDLNATLKTAGPAIGALGDVLRGLGTDGDAVKQLVTQLNDTMAILARRDGDVAKVVDQLGGAVDQVVGQQQALGDTIHELPGTLQQAKTTLGNVPAAVDDAVPLLDALRPATEKLPSVARNLQPLLADLRPAIGDLRPTLESASELLKYTPGLLDSGATTMPEINRTMGGLGPALDYLRPYTPELAGFLTNWNSANANYDRNGHYARIYVTAGAENGNVNPGVLPPGTTKNLSPLPGELVGQPWTDAFGEGLR</sequence>
<dbReference type="RefSeq" id="WP_169384022.1">
    <property type="nucleotide sequence ID" value="NZ_JAAXLA010000059.1"/>
</dbReference>
<comment type="caution">
    <text evidence="3">The sequence shown here is derived from an EMBL/GenBank/DDBJ whole genome shotgun (WGS) entry which is preliminary data.</text>
</comment>
<protein>
    <submittedName>
        <fullName evidence="3">MCE family protein</fullName>
    </submittedName>
</protein>
<evidence type="ECO:0000313" key="4">
    <source>
        <dbReference type="Proteomes" id="UP000820669"/>
    </source>
</evidence>
<dbReference type="Pfam" id="PF02470">
    <property type="entry name" value="MlaD"/>
    <property type="match status" value="1"/>
</dbReference>
<dbReference type="InterPro" id="IPR052336">
    <property type="entry name" value="MlaD_Phospholipid_Transporter"/>
</dbReference>
<keyword evidence="1" id="KW-0732">Signal</keyword>
<gene>
    <name evidence="3" type="ORF">HF526_25050</name>
</gene>
<feature type="chain" id="PRO_5047308328" evidence="1">
    <location>
        <begin position="20"/>
        <end position="410"/>
    </location>
</feature>
<evidence type="ECO:0000259" key="2">
    <source>
        <dbReference type="Pfam" id="PF02470"/>
    </source>
</evidence>
<accession>A0ABX1SG67</accession>
<proteinExistence type="predicted"/>
<organism evidence="3 4">
    <name type="scientific">Pseudonocardia acidicola</name>
    <dbReference type="NCBI Taxonomy" id="2724939"/>
    <lineage>
        <taxon>Bacteria</taxon>
        <taxon>Bacillati</taxon>
        <taxon>Actinomycetota</taxon>
        <taxon>Actinomycetes</taxon>
        <taxon>Pseudonocardiales</taxon>
        <taxon>Pseudonocardiaceae</taxon>
        <taxon>Pseudonocardia</taxon>
    </lineage>
</organism>
<dbReference type="PANTHER" id="PTHR33371:SF4">
    <property type="entry name" value="INTERMEMBRANE PHOSPHOLIPID TRANSPORT SYSTEM BINDING PROTEIN MLAD"/>
    <property type="match status" value="1"/>
</dbReference>